<dbReference type="AlphaFoldDB" id="A0AAN9KGD7"/>
<reference evidence="1 2" key="1">
    <citation type="submission" date="2024-01" db="EMBL/GenBank/DDBJ databases">
        <title>The genomes of 5 underutilized Papilionoideae crops provide insights into root nodulation and disease resistanc.</title>
        <authorList>
            <person name="Jiang F."/>
        </authorList>
    </citation>
    <scope>NUCLEOTIDE SEQUENCE [LARGE SCALE GENOMIC DNA]</scope>
    <source>
        <strain evidence="1">LVBAO_FW01</strain>
        <tissue evidence="1">Leaves</tissue>
    </source>
</reference>
<accession>A0AAN9KGD7</accession>
<dbReference type="EMBL" id="JAYMYQ010000008">
    <property type="protein sequence ID" value="KAK7315264.1"/>
    <property type="molecule type" value="Genomic_DNA"/>
</dbReference>
<evidence type="ECO:0000313" key="1">
    <source>
        <dbReference type="EMBL" id="KAK7315264.1"/>
    </source>
</evidence>
<gene>
    <name evidence="1" type="ORF">VNO77_33802</name>
</gene>
<evidence type="ECO:0000313" key="2">
    <source>
        <dbReference type="Proteomes" id="UP001367508"/>
    </source>
</evidence>
<comment type="caution">
    <text evidence="1">The sequence shown here is derived from an EMBL/GenBank/DDBJ whole genome shotgun (WGS) entry which is preliminary data.</text>
</comment>
<organism evidence="1 2">
    <name type="scientific">Canavalia gladiata</name>
    <name type="common">Sword bean</name>
    <name type="synonym">Dolichos gladiatus</name>
    <dbReference type="NCBI Taxonomy" id="3824"/>
    <lineage>
        <taxon>Eukaryota</taxon>
        <taxon>Viridiplantae</taxon>
        <taxon>Streptophyta</taxon>
        <taxon>Embryophyta</taxon>
        <taxon>Tracheophyta</taxon>
        <taxon>Spermatophyta</taxon>
        <taxon>Magnoliopsida</taxon>
        <taxon>eudicotyledons</taxon>
        <taxon>Gunneridae</taxon>
        <taxon>Pentapetalae</taxon>
        <taxon>rosids</taxon>
        <taxon>fabids</taxon>
        <taxon>Fabales</taxon>
        <taxon>Fabaceae</taxon>
        <taxon>Papilionoideae</taxon>
        <taxon>50 kb inversion clade</taxon>
        <taxon>NPAAA clade</taxon>
        <taxon>indigoferoid/millettioid clade</taxon>
        <taxon>Phaseoleae</taxon>
        <taxon>Canavalia</taxon>
    </lineage>
</organism>
<sequence length="80" mass="9601">MNKASHICNKKCSHMFKIPSKKWENQATFELFIYATNSVCLVCLIKCNKQYKFGDRSKWTKEIYNIIHYPSINLNRYFTK</sequence>
<proteinExistence type="predicted"/>
<protein>
    <submittedName>
        <fullName evidence="1">Uncharacterized protein</fullName>
    </submittedName>
</protein>
<dbReference type="Proteomes" id="UP001367508">
    <property type="component" value="Unassembled WGS sequence"/>
</dbReference>
<keyword evidence="2" id="KW-1185">Reference proteome</keyword>
<name>A0AAN9KGD7_CANGL</name>